<proteinExistence type="predicted"/>
<reference evidence="2 3" key="1">
    <citation type="journal article" date="2020" name="Genome Biol. Evol.">
        <title>A new high-quality draft genome assembly of the Chinese cordyceps Ophiocordyceps sinensis.</title>
        <authorList>
            <person name="Shu R."/>
            <person name="Zhang J."/>
            <person name="Meng Q."/>
            <person name="Zhang H."/>
            <person name="Zhou G."/>
            <person name="Li M."/>
            <person name="Wu P."/>
            <person name="Zhao Y."/>
            <person name="Chen C."/>
            <person name="Qin Q."/>
        </authorList>
    </citation>
    <scope>NUCLEOTIDE SEQUENCE [LARGE SCALE GENOMIC DNA]</scope>
    <source>
        <strain evidence="2 3">IOZ07</strain>
    </source>
</reference>
<dbReference type="AlphaFoldDB" id="A0A8H4V8X7"/>
<protein>
    <submittedName>
        <fullName evidence="2">Uncharacterized protein</fullName>
    </submittedName>
</protein>
<gene>
    <name evidence="2" type="ORF">G6O67_001258</name>
</gene>
<feature type="compositionally biased region" description="Basic and acidic residues" evidence="1">
    <location>
        <begin position="114"/>
        <end position="123"/>
    </location>
</feature>
<sequence>MSRLLTCTCLSNRDEYSTDPIASPSDEARQPPSSGQRLPDRLGFAALLVPVRLSRELGEAYKTLDAAGSMGAVPVVGNRPWRADLLMIRDRRGQLKHQHLLADHPEQQVIVDGDPAKVHRNVDAAEEEEEEEEERPTEEEVPTEEEEEGPTLPKKWAGS</sequence>
<feature type="region of interest" description="Disordered" evidence="1">
    <location>
        <begin position="16"/>
        <end position="39"/>
    </location>
</feature>
<comment type="caution">
    <text evidence="2">The sequence shown here is derived from an EMBL/GenBank/DDBJ whole genome shotgun (WGS) entry which is preliminary data.</text>
</comment>
<accession>A0A8H4V8X7</accession>
<dbReference type="EMBL" id="JAAVMX010000002">
    <property type="protein sequence ID" value="KAF4512076.1"/>
    <property type="molecule type" value="Genomic_DNA"/>
</dbReference>
<organism evidence="2 3">
    <name type="scientific">Ophiocordyceps sinensis</name>
    <dbReference type="NCBI Taxonomy" id="72228"/>
    <lineage>
        <taxon>Eukaryota</taxon>
        <taxon>Fungi</taxon>
        <taxon>Dikarya</taxon>
        <taxon>Ascomycota</taxon>
        <taxon>Pezizomycotina</taxon>
        <taxon>Sordariomycetes</taxon>
        <taxon>Hypocreomycetidae</taxon>
        <taxon>Hypocreales</taxon>
        <taxon>Ophiocordycipitaceae</taxon>
        <taxon>Ophiocordyceps</taxon>
    </lineage>
</organism>
<feature type="compositionally biased region" description="Acidic residues" evidence="1">
    <location>
        <begin position="124"/>
        <end position="149"/>
    </location>
</feature>
<keyword evidence="3" id="KW-1185">Reference proteome</keyword>
<name>A0A8H4V8X7_9HYPO</name>
<evidence type="ECO:0000313" key="2">
    <source>
        <dbReference type="EMBL" id="KAF4512076.1"/>
    </source>
</evidence>
<evidence type="ECO:0000256" key="1">
    <source>
        <dbReference type="SAM" id="MobiDB-lite"/>
    </source>
</evidence>
<evidence type="ECO:0000313" key="3">
    <source>
        <dbReference type="Proteomes" id="UP000557566"/>
    </source>
</evidence>
<feature type="region of interest" description="Disordered" evidence="1">
    <location>
        <begin position="104"/>
        <end position="159"/>
    </location>
</feature>
<dbReference type="Proteomes" id="UP000557566">
    <property type="component" value="Unassembled WGS sequence"/>
</dbReference>